<comment type="function">
    <text evidence="9">Ghrelin is the ligand for growth hormone secretagogue receptor type 1 (GHSR). Induces the release of growth hormone from the pituitary. Has an appetite-stimulating effect, induces adiposity and stimulates gastric acid secretion. Involved in growth regulation.</text>
</comment>
<evidence type="ECO:0000256" key="9">
    <source>
        <dbReference type="ARBA" id="ARBA00025531"/>
    </source>
</evidence>
<dbReference type="GO" id="GO:0005615">
    <property type="term" value="C:extracellular space"/>
    <property type="evidence" value="ECO:0007669"/>
    <property type="project" value="TreeGrafter"/>
</dbReference>
<dbReference type="EMBL" id="VZSC01003888">
    <property type="protein sequence ID" value="NWX41660.1"/>
    <property type="molecule type" value="Genomic_DNA"/>
</dbReference>
<keyword evidence="8" id="KW-0449">Lipoprotein</keyword>
<name>A0A7K6W4H0_STECA</name>
<dbReference type="Pfam" id="PF04644">
    <property type="entry name" value="Motilin_ghrelin"/>
    <property type="match status" value="1"/>
</dbReference>
<dbReference type="InterPro" id="IPR005441">
    <property type="entry name" value="Preproghrelin"/>
</dbReference>
<evidence type="ECO:0000256" key="10">
    <source>
        <dbReference type="ARBA" id="ARBA00030480"/>
    </source>
</evidence>
<evidence type="ECO:0000256" key="3">
    <source>
        <dbReference type="ARBA" id="ARBA00021118"/>
    </source>
</evidence>
<keyword evidence="5" id="KW-0372">Hormone</keyword>
<sequence length="116" mass="12971">MFLRSTLLGIILLSILWTENTLAGSSFLSPAYKKIQQQKDPKNPTAQLHRRGTEGFWATDEAGAQDDTNSIEIKFRVPFETGAKITKDDYEDYGEALEKMLGDMLEENAKGTANQV</sequence>
<feature type="non-terminal residue" evidence="16">
    <location>
        <position position="1"/>
    </location>
</feature>
<keyword evidence="17" id="KW-1185">Reference proteome</keyword>
<evidence type="ECO:0000313" key="16">
    <source>
        <dbReference type="EMBL" id="NWX41660.1"/>
    </source>
</evidence>
<evidence type="ECO:0000256" key="2">
    <source>
        <dbReference type="ARBA" id="ARBA00006473"/>
    </source>
</evidence>
<evidence type="ECO:0000256" key="13">
    <source>
        <dbReference type="SAM" id="SignalP"/>
    </source>
</evidence>
<feature type="signal peptide" evidence="13">
    <location>
        <begin position="1"/>
        <end position="23"/>
    </location>
</feature>
<protein>
    <recommendedName>
        <fullName evidence="3">Appetite-regulating hormone</fullName>
    </recommendedName>
    <alternativeName>
        <fullName evidence="10">Growth hormone secretagogue</fullName>
    </alternativeName>
    <alternativeName>
        <fullName evidence="11">Growth hormone-releasing peptide</fullName>
    </alternativeName>
    <alternativeName>
        <fullName evidence="12">Motilin-related peptide</fullName>
    </alternativeName>
</protein>
<feature type="non-terminal residue" evidence="16">
    <location>
        <position position="116"/>
    </location>
</feature>
<evidence type="ECO:0000256" key="8">
    <source>
        <dbReference type="ARBA" id="ARBA00023288"/>
    </source>
</evidence>
<evidence type="ECO:0000259" key="15">
    <source>
        <dbReference type="Pfam" id="PF04644"/>
    </source>
</evidence>
<evidence type="ECO:0000313" key="17">
    <source>
        <dbReference type="Proteomes" id="UP000516988"/>
    </source>
</evidence>
<dbReference type="InterPro" id="IPR006738">
    <property type="entry name" value="Motilin_ghrelin"/>
</dbReference>
<dbReference type="OrthoDB" id="9896247at2759"/>
<comment type="subcellular location">
    <subcellularLocation>
        <location evidence="1">Secreted</location>
    </subcellularLocation>
</comment>
<comment type="caution">
    <text evidence="16">The sequence shown here is derived from an EMBL/GenBank/DDBJ whole genome shotgun (WGS) entry which is preliminary data.</text>
</comment>
<dbReference type="GO" id="GO:0060124">
    <property type="term" value="P:positive regulation of growth hormone secretion"/>
    <property type="evidence" value="ECO:0007669"/>
    <property type="project" value="TreeGrafter"/>
</dbReference>
<feature type="domain" description="Motilin/ghrelin-associated peptide" evidence="14">
    <location>
        <begin position="56"/>
        <end position="112"/>
    </location>
</feature>
<feature type="chain" id="PRO_5029881834" description="Appetite-regulating hormone" evidence="13">
    <location>
        <begin position="24"/>
        <end position="116"/>
    </location>
</feature>
<keyword evidence="6 13" id="KW-0732">Signal</keyword>
<dbReference type="GO" id="GO:0031768">
    <property type="term" value="F:ghrelin receptor binding"/>
    <property type="evidence" value="ECO:0007669"/>
    <property type="project" value="TreeGrafter"/>
</dbReference>
<evidence type="ECO:0000256" key="7">
    <source>
        <dbReference type="ARBA" id="ARBA00022815"/>
    </source>
</evidence>
<dbReference type="GO" id="GO:0050728">
    <property type="term" value="P:negative regulation of inflammatory response"/>
    <property type="evidence" value="ECO:0007669"/>
    <property type="project" value="TreeGrafter"/>
</dbReference>
<evidence type="ECO:0000256" key="1">
    <source>
        <dbReference type="ARBA" id="ARBA00004613"/>
    </source>
</evidence>
<proteinExistence type="inferred from homology"/>
<keyword evidence="4" id="KW-0964">Secreted</keyword>
<feature type="domain" description="Motilin/ghrelin" evidence="15">
    <location>
        <begin position="24"/>
        <end position="51"/>
    </location>
</feature>
<evidence type="ECO:0000259" key="14">
    <source>
        <dbReference type="Pfam" id="PF04643"/>
    </source>
</evidence>
<evidence type="ECO:0000256" key="11">
    <source>
        <dbReference type="ARBA" id="ARBA00030507"/>
    </source>
</evidence>
<comment type="similarity">
    <text evidence="2">Belongs to the motilin family.</text>
</comment>
<evidence type="ECO:0000256" key="4">
    <source>
        <dbReference type="ARBA" id="ARBA00022525"/>
    </source>
</evidence>
<dbReference type="GO" id="GO:0032095">
    <property type="term" value="P:regulation of response to food"/>
    <property type="evidence" value="ECO:0007669"/>
    <property type="project" value="TreeGrafter"/>
</dbReference>
<dbReference type="InterPro" id="IPR006737">
    <property type="entry name" value="Motilin_assoc"/>
</dbReference>
<dbReference type="PANTHER" id="PTHR14122">
    <property type="entry name" value="GHRELIN PRECURSOR"/>
    <property type="match status" value="1"/>
</dbReference>
<organism evidence="16 17">
    <name type="scientific">Steatornis caripensis</name>
    <name type="common">Oilbird</name>
    <dbReference type="NCBI Taxonomy" id="48435"/>
    <lineage>
        <taxon>Eukaryota</taxon>
        <taxon>Metazoa</taxon>
        <taxon>Chordata</taxon>
        <taxon>Craniata</taxon>
        <taxon>Vertebrata</taxon>
        <taxon>Euteleostomi</taxon>
        <taxon>Archelosauria</taxon>
        <taxon>Archosauria</taxon>
        <taxon>Dinosauria</taxon>
        <taxon>Saurischia</taxon>
        <taxon>Theropoda</taxon>
        <taxon>Coelurosauria</taxon>
        <taxon>Aves</taxon>
        <taxon>Neognathae</taxon>
        <taxon>Neoaves</taxon>
        <taxon>Strisores</taxon>
        <taxon>Caprimulgiformes</taxon>
        <taxon>Steatornithidae</taxon>
        <taxon>Steatornis</taxon>
    </lineage>
</organism>
<gene>
    <name evidence="16" type="primary">Ghrl</name>
    <name evidence="16" type="ORF">STECAR_R13169</name>
</gene>
<evidence type="ECO:0000256" key="5">
    <source>
        <dbReference type="ARBA" id="ARBA00022702"/>
    </source>
</evidence>
<dbReference type="GO" id="GO:0016608">
    <property type="term" value="F:growth hormone-releasing hormone activity"/>
    <property type="evidence" value="ECO:0007669"/>
    <property type="project" value="InterPro"/>
</dbReference>
<evidence type="ECO:0000256" key="12">
    <source>
        <dbReference type="ARBA" id="ARBA00031102"/>
    </source>
</evidence>
<evidence type="ECO:0000256" key="6">
    <source>
        <dbReference type="ARBA" id="ARBA00022729"/>
    </source>
</evidence>
<dbReference type="GO" id="GO:0001696">
    <property type="term" value="P:gastric acid secretion"/>
    <property type="evidence" value="ECO:0007669"/>
    <property type="project" value="TreeGrafter"/>
</dbReference>
<reference evidence="16 17" key="1">
    <citation type="submission" date="2019-09" db="EMBL/GenBank/DDBJ databases">
        <title>Bird 10,000 Genomes (B10K) Project - Family phase.</title>
        <authorList>
            <person name="Zhang G."/>
        </authorList>
    </citation>
    <scope>NUCLEOTIDE SEQUENCE [LARGE SCALE GENOMIC DNA]</scope>
    <source>
        <strain evidence="16">OUT-0004</strain>
    </source>
</reference>
<keyword evidence="7" id="KW-0027">Amidation</keyword>
<dbReference type="Proteomes" id="UP000516988">
    <property type="component" value="Unassembled WGS sequence"/>
</dbReference>
<dbReference type="AlphaFoldDB" id="A0A7K6W4H0"/>
<dbReference type="PRINTS" id="PR01624">
    <property type="entry name" value="GHRELIN"/>
</dbReference>
<accession>A0A7K6W4H0</accession>
<dbReference type="Pfam" id="PF04643">
    <property type="entry name" value="Motilin_assoc"/>
    <property type="match status" value="1"/>
</dbReference>
<dbReference type="PANTHER" id="PTHR14122:SF1">
    <property type="entry name" value="APPETITE-REGULATING HORMONE"/>
    <property type="match status" value="1"/>
</dbReference>